<dbReference type="STRING" id="1631249.BQ8794_10185"/>
<proteinExistence type="predicted"/>
<feature type="region of interest" description="Disordered" evidence="1">
    <location>
        <begin position="43"/>
        <end position="66"/>
    </location>
</feature>
<gene>
    <name evidence="2" type="ORF">BQ8794_10185</name>
</gene>
<dbReference type="RefSeq" id="WP_143744417.1">
    <property type="nucleotide sequence ID" value="NZ_FTPD01000001.1"/>
</dbReference>
<dbReference type="EMBL" id="FTPD01000001">
    <property type="protein sequence ID" value="SIT52815.1"/>
    <property type="molecule type" value="Genomic_DNA"/>
</dbReference>
<organism evidence="2 3">
    <name type="scientific">Mesorhizobium prunaredense</name>
    <dbReference type="NCBI Taxonomy" id="1631249"/>
    <lineage>
        <taxon>Bacteria</taxon>
        <taxon>Pseudomonadati</taxon>
        <taxon>Pseudomonadota</taxon>
        <taxon>Alphaproteobacteria</taxon>
        <taxon>Hyphomicrobiales</taxon>
        <taxon>Phyllobacteriaceae</taxon>
        <taxon>Mesorhizobium</taxon>
    </lineage>
</organism>
<name>A0A1R3UYU8_9HYPH</name>
<protein>
    <submittedName>
        <fullName evidence="2">Uncharacterized protein</fullName>
    </submittedName>
</protein>
<dbReference type="Proteomes" id="UP000188388">
    <property type="component" value="Unassembled WGS sequence"/>
</dbReference>
<feature type="compositionally biased region" description="Basic and acidic residues" evidence="1">
    <location>
        <begin position="56"/>
        <end position="66"/>
    </location>
</feature>
<evidence type="ECO:0000256" key="1">
    <source>
        <dbReference type="SAM" id="MobiDB-lite"/>
    </source>
</evidence>
<dbReference type="AlphaFoldDB" id="A0A1R3UYU8"/>
<evidence type="ECO:0000313" key="2">
    <source>
        <dbReference type="EMBL" id="SIT52815.1"/>
    </source>
</evidence>
<accession>A0A1R3UYU8</accession>
<reference evidence="3" key="1">
    <citation type="submission" date="2017-01" db="EMBL/GenBank/DDBJ databases">
        <authorList>
            <person name="Brunel B."/>
        </authorList>
    </citation>
    <scope>NUCLEOTIDE SEQUENCE [LARGE SCALE GENOMIC DNA]</scope>
</reference>
<sequence>MNSKSTKAKRKAIPGFTLAELDQRDGVERFEHLMDAFDKYFANEERRASGPTPLHGRNDNERRPNR</sequence>
<keyword evidence="3" id="KW-1185">Reference proteome</keyword>
<evidence type="ECO:0000313" key="3">
    <source>
        <dbReference type="Proteomes" id="UP000188388"/>
    </source>
</evidence>